<evidence type="ECO:0000256" key="3">
    <source>
        <dbReference type="ARBA" id="ARBA00023170"/>
    </source>
</evidence>
<keyword evidence="3" id="KW-0675">Receptor</keyword>
<dbReference type="GeneID" id="103519369"/>
<gene>
    <name evidence="6" type="primary">LOC103519369</name>
</gene>
<dbReference type="Proteomes" id="UP000079169">
    <property type="component" value="Unplaced"/>
</dbReference>
<dbReference type="PROSITE" id="PS51843">
    <property type="entry name" value="NR_LBD"/>
    <property type="match status" value="1"/>
</dbReference>
<dbReference type="AlphaFoldDB" id="A0A3Q0JE62"/>
<evidence type="ECO:0000313" key="5">
    <source>
        <dbReference type="Proteomes" id="UP000079169"/>
    </source>
</evidence>
<dbReference type="PaxDb" id="121845-A0A3Q0JE62"/>
<dbReference type="PANTHER" id="PTHR24083">
    <property type="entry name" value="NUCLEAR HORMONE RECEPTOR"/>
    <property type="match status" value="1"/>
</dbReference>
<name>A0A3Q0JE62_DIACI</name>
<dbReference type="STRING" id="121845.A0A3Q0JE62"/>
<dbReference type="RefSeq" id="XP_026686704.1">
    <property type="nucleotide sequence ID" value="XM_026830903.1"/>
</dbReference>
<keyword evidence="2" id="KW-0804">Transcription</keyword>
<evidence type="ECO:0000256" key="1">
    <source>
        <dbReference type="ARBA" id="ARBA00023015"/>
    </source>
</evidence>
<dbReference type="InterPro" id="IPR050274">
    <property type="entry name" value="Nuclear_hormone_rcpt_NR2"/>
</dbReference>
<evidence type="ECO:0000259" key="4">
    <source>
        <dbReference type="PROSITE" id="PS51843"/>
    </source>
</evidence>
<protein>
    <submittedName>
        <fullName evidence="6">Steroid receptor seven-up, isoforms B/C-like</fullName>
    </submittedName>
</protein>
<feature type="domain" description="NR LBD" evidence="4">
    <location>
        <begin position="1"/>
        <end position="225"/>
    </location>
</feature>
<evidence type="ECO:0000313" key="6">
    <source>
        <dbReference type="RefSeq" id="XP_026686704.1"/>
    </source>
</evidence>
<dbReference type="KEGG" id="dci:103519369"/>
<organism evidence="5 6">
    <name type="scientific">Diaphorina citri</name>
    <name type="common">Asian citrus psyllid</name>
    <dbReference type="NCBI Taxonomy" id="121845"/>
    <lineage>
        <taxon>Eukaryota</taxon>
        <taxon>Metazoa</taxon>
        <taxon>Ecdysozoa</taxon>
        <taxon>Arthropoda</taxon>
        <taxon>Hexapoda</taxon>
        <taxon>Insecta</taxon>
        <taxon>Pterygota</taxon>
        <taxon>Neoptera</taxon>
        <taxon>Paraneoptera</taxon>
        <taxon>Hemiptera</taxon>
        <taxon>Sternorrhyncha</taxon>
        <taxon>Psylloidea</taxon>
        <taxon>Psyllidae</taxon>
        <taxon>Diaphorininae</taxon>
        <taxon>Diaphorina</taxon>
    </lineage>
</organism>
<sequence length="225" mass="24386">MRIQSISPPHFCHEGKPLPLNQHYTATISNVPLSSSLSTAVQRGRVPPNQSCLPGGLGPGQFAALTNGDSASAASAAIAAAGLNGHSSYLSSYISLLLRAEPYPTARYSQCMQPNNIMGIDNICELAARLLFSAVEWARNIPFFPDLQVSATKYSRSDRVVAFMDHIRVFQEQVEKLKALHVDSAEYSCLKAIVLFTTGKRMFGVFFGLVLLGCFSSDKAKEDLA</sequence>
<dbReference type="Gene3D" id="1.10.565.10">
    <property type="entry name" value="Retinoid X Receptor"/>
    <property type="match status" value="2"/>
</dbReference>
<reference evidence="6" key="1">
    <citation type="submission" date="2025-08" db="UniProtKB">
        <authorList>
            <consortium name="RefSeq"/>
        </authorList>
    </citation>
    <scope>IDENTIFICATION</scope>
</reference>
<keyword evidence="5" id="KW-1185">Reference proteome</keyword>
<evidence type="ECO:0000256" key="2">
    <source>
        <dbReference type="ARBA" id="ARBA00023163"/>
    </source>
</evidence>
<dbReference type="InterPro" id="IPR000536">
    <property type="entry name" value="Nucl_hrmn_rcpt_lig-bd"/>
</dbReference>
<proteinExistence type="predicted"/>
<dbReference type="SUPFAM" id="SSF48508">
    <property type="entry name" value="Nuclear receptor ligand-binding domain"/>
    <property type="match status" value="1"/>
</dbReference>
<dbReference type="InterPro" id="IPR035500">
    <property type="entry name" value="NHR-like_dom_sf"/>
</dbReference>
<accession>A0A3Q0JE62</accession>
<keyword evidence="1" id="KW-0805">Transcription regulation</keyword>